<evidence type="ECO:0000256" key="1">
    <source>
        <dbReference type="SAM" id="Phobius"/>
    </source>
</evidence>
<dbReference type="Proteomes" id="UP001228376">
    <property type="component" value="Unassembled WGS sequence"/>
</dbReference>
<protein>
    <submittedName>
        <fullName evidence="2">Uncharacterized protein</fullName>
    </submittedName>
</protein>
<gene>
    <name evidence="2" type="ORF">P5G51_012475</name>
</gene>
<organism evidence="2 3">
    <name type="scientific">Tigheibacillus jepli</name>
    <dbReference type="NCBI Taxonomy" id="3035914"/>
    <lineage>
        <taxon>Bacteria</taxon>
        <taxon>Bacillati</taxon>
        <taxon>Bacillota</taxon>
        <taxon>Bacilli</taxon>
        <taxon>Bacillales</taxon>
        <taxon>Bacillaceae</taxon>
        <taxon>Tigheibacillus</taxon>
    </lineage>
</organism>
<proteinExistence type="predicted"/>
<evidence type="ECO:0000313" key="2">
    <source>
        <dbReference type="EMBL" id="MDY0406098.1"/>
    </source>
</evidence>
<keyword evidence="3" id="KW-1185">Reference proteome</keyword>
<feature type="transmembrane region" description="Helical" evidence="1">
    <location>
        <begin position="7"/>
        <end position="26"/>
    </location>
</feature>
<feature type="transmembrane region" description="Helical" evidence="1">
    <location>
        <begin position="76"/>
        <end position="100"/>
    </location>
</feature>
<accession>A0ABU5CID6</accession>
<reference evidence="2 3" key="1">
    <citation type="submission" date="2023-10" db="EMBL/GenBank/DDBJ databases">
        <title>179-bfca-hs.</title>
        <authorList>
            <person name="Miliotis G."/>
            <person name="Sengupta P."/>
            <person name="Hameed A."/>
            <person name="Chuvochina M."/>
            <person name="Mcdonagh F."/>
            <person name="Simpson A.C."/>
            <person name="Singh N.K."/>
            <person name="Rekha P.D."/>
            <person name="Raman K."/>
            <person name="Hugenholtz P."/>
            <person name="Venkateswaran K."/>
        </authorList>
    </citation>
    <scope>NUCLEOTIDE SEQUENCE [LARGE SCALE GENOMIC DNA]</scope>
    <source>
        <strain evidence="2 3">179-BFC-A-HS</strain>
    </source>
</reference>
<name>A0ABU5CID6_9BACI</name>
<keyword evidence="1" id="KW-0472">Membrane</keyword>
<dbReference type="EMBL" id="JAROCA020000001">
    <property type="protein sequence ID" value="MDY0406098.1"/>
    <property type="molecule type" value="Genomic_DNA"/>
</dbReference>
<evidence type="ECO:0000313" key="3">
    <source>
        <dbReference type="Proteomes" id="UP001228376"/>
    </source>
</evidence>
<keyword evidence="1" id="KW-1133">Transmembrane helix</keyword>
<comment type="caution">
    <text evidence="2">The sequence shown here is derived from an EMBL/GenBank/DDBJ whole genome shotgun (WGS) entry which is preliminary data.</text>
</comment>
<sequence>MLHNLPSIILILVIGTAGIALGGFIVSKLVKWHPYKGMPVALTALFGFPADFLLCEEVSRSTARNEKEEKLIFNELLTPMLIGGFTTVTVASVIIAGILVQTI</sequence>
<keyword evidence="1" id="KW-0812">Transmembrane</keyword>